<dbReference type="GO" id="GO:0000729">
    <property type="term" value="P:DNA double-strand break processing"/>
    <property type="evidence" value="ECO:0007669"/>
    <property type="project" value="TreeGrafter"/>
</dbReference>
<dbReference type="PANTHER" id="PTHR46060">
    <property type="entry name" value="MARINER MOS1 TRANSPOSASE-LIKE PROTEIN"/>
    <property type="match status" value="1"/>
</dbReference>
<evidence type="ECO:0000313" key="2">
    <source>
        <dbReference type="Proteomes" id="UP001329430"/>
    </source>
</evidence>
<dbReference type="GO" id="GO:0003697">
    <property type="term" value="F:single-stranded DNA binding"/>
    <property type="evidence" value="ECO:0007669"/>
    <property type="project" value="TreeGrafter"/>
</dbReference>
<dbReference type="InterPro" id="IPR052709">
    <property type="entry name" value="Transposase-MT_Hybrid"/>
</dbReference>
<evidence type="ECO:0000313" key="1">
    <source>
        <dbReference type="EMBL" id="KAK5641046.1"/>
    </source>
</evidence>
<reference evidence="1 2" key="1">
    <citation type="journal article" date="2024" name="Insects">
        <title>An Improved Chromosome-Level Genome Assembly of the Firefly Pyrocoelia pectoralis.</title>
        <authorList>
            <person name="Fu X."/>
            <person name="Meyer-Rochow V.B."/>
            <person name="Ballantyne L."/>
            <person name="Zhu X."/>
        </authorList>
    </citation>
    <scope>NUCLEOTIDE SEQUENCE [LARGE SCALE GENOMIC DNA]</scope>
    <source>
        <strain evidence="1">XCY_ONT2</strain>
    </source>
</reference>
<dbReference type="GO" id="GO:0046975">
    <property type="term" value="F:histone H3K36 methyltransferase activity"/>
    <property type="evidence" value="ECO:0007669"/>
    <property type="project" value="TreeGrafter"/>
</dbReference>
<feature type="non-terminal residue" evidence="1">
    <location>
        <position position="1"/>
    </location>
</feature>
<dbReference type="GO" id="GO:0005634">
    <property type="term" value="C:nucleus"/>
    <property type="evidence" value="ECO:0007669"/>
    <property type="project" value="TreeGrafter"/>
</dbReference>
<dbReference type="GO" id="GO:0000793">
    <property type="term" value="C:condensed chromosome"/>
    <property type="evidence" value="ECO:0007669"/>
    <property type="project" value="TreeGrafter"/>
</dbReference>
<dbReference type="GO" id="GO:0042800">
    <property type="term" value="F:histone H3K4 methyltransferase activity"/>
    <property type="evidence" value="ECO:0007669"/>
    <property type="project" value="TreeGrafter"/>
</dbReference>
<organism evidence="1 2">
    <name type="scientific">Pyrocoelia pectoralis</name>
    <dbReference type="NCBI Taxonomy" id="417401"/>
    <lineage>
        <taxon>Eukaryota</taxon>
        <taxon>Metazoa</taxon>
        <taxon>Ecdysozoa</taxon>
        <taxon>Arthropoda</taxon>
        <taxon>Hexapoda</taxon>
        <taxon>Insecta</taxon>
        <taxon>Pterygota</taxon>
        <taxon>Neoptera</taxon>
        <taxon>Endopterygota</taxon>
        <taxon>Coleoptera</taxon>
        <taxon>Polyphaga</taxon>
        <taxon>Elateriformia</taxon>
        <taxon>Elateroidea</taxon>
        <taxon>Lampyridae</taxon>
        <taxon>Lampyrinae</taxon>
        <taxon>Pyrocoelia</taxon>
    </lineage>
</organism>
<dbReference type="GO" id="GO:0000014">
    <property type="term" value="F:single-stranded DNA endodeoxyribonuclease activity"/>
    <property type="evidence" value="ECO:0007669"/>
    <property type="project" value="TreeGrafter"/>
</dbReference>
<dbReference type="Proteomes" id="UP001329430">
    <property type="component" value="Chromosome 7"/>
</dbReference>
<dbReference type="InterPro" id="IPR036388">
    <property type="entry name" value="WH-like_DNA-bd_sf"/>
</dbReference>
<keyword evidence="2" id="KW-1185">Reference proteome</keyword>
<dbReference type="GO" id="GO:0006303">
    <property type="term" value="P:double-strand break repair via nonhomologous end joining"/>
    <property type="evidence" value="ECO:0007669"/>
    <property type="project" value="TreeGrafter"/>
</dbReference>
<dbReference type="Gene3D" id="1.10.10.10">
    <property type="entry name" value="Winged helix-like DNA-binding domain superfamily/Winged helix DNA-binding domain"/>
    <property type="match status" value="1"/>
</dbReference>
<dbReference type="GO" id="GO:0044774">
    <property type="term" value="P:mitotic DNA integrity checkpoint signaling"/>
    <property type="evidence" value="ECO:0007669"/>
    <property type="project" value="TreeGrafter"/>
</dbReference>
<gene>
    <name evidence="1" type="ORF">RI129_009593</name>
</gene>
<dbReference type="GO" id="GO:0044547">
    <property type="term" value="F:DNA topoisomerase binding"/>
    <property type="evidence" value="ECO:0007669"/>
    <property type="project" value="TreeGrafter"/>
</dbReference>
<dbReference type="EMBL" id="JAVRBK010000007">
    <property type="protein sequence ID" value="KAK5641046.1"/>
    <property type="molecule type" value="Genomic_DNA"/>
</dbReference>
<proteinExistence type="predicted"/>
<dbReference type="GO" id="GO:0035861">
    <property type="term" value="C:site of double-strand break"/>
    <property type="evidence" value="ECO:0007669"/>
    <property type="project" value="TreeGrafter"/>
</dbReference>
<name>A0AAN7ZI78_9COLE</name>
<comment type="caution">
    <text evidence="1">The sequence shown here is derived from an EMBL/GenBank/DDBJ whole genome shotgun (WGS) entry which is preliminary data.</text>
</comment>
<sequence>QSPPPPPPLVTPLTFGGSTVQQCFQKFRYGDFSFEDAPRSARPTVIQDNDLKTLVEADPSQTVVGIAEELGVSHTAVTDGLKRIGKVKKL</sequence>
<dbReference type="GO" id="GO:0015074">
    <property type="term" value="P:DNA integration"/>
    <property type="evidence" value="ECO:0007669"/>
    <property type="project" value="TreeGrafter"/>
</dbReference>
<dbReference type="GO" id="GO:0031297">
    <property type="term" value="P:replication fork processing"/>
    <property type="evidence" value="ECO:0007669"/>
    <property type="project" value="TreeGrafter"/>
</dbReference>
<dbReference type="AlphaFoldDB" id="A0AAN7ZI78"/>
<dbReference type="GO" id="GO:0003690">
    <property type="term" value="F:double-stranded DNA binding"/>
    <property type="evidence" value="ECO:0007669"/>
    <property type="project" value="TreeGrafter"/>
</dbReference>
<protein>
    <submittedName>
        <fullName evidence="1">Uncharacterized protein</fullName>
    </submittedName>
</protein>
<accession>A0AAN7ZI78</accession>
<dbReference type="PANTHER" id="PTHR46060:SF2">
    <property type="entry name" value="HISTONE-LYSINE N-METHYLTRANSFERASE SETMAR"/>
    <property type="match status" value="1"/>
</dbReference>